<dbReference type="RefSeq" id="WP_322474917.1">
    <property type="nucleotide sequence ID" value="NZ_JBHRZG010000012.1"/>
</dbReference>
<accession>A0ABV7Z9E5</accession>
<organism evidence="1 2">
    <name type="scientific">Deinococcus rufus</name>
    <dbReference type="NCBI Taxonomy" id="2136097"/>
    <lineage>
        <taxon>Bacteria</taxon>
        <taxon>Thermotogati</taxon>
        <taxon>Deinococcota</taxon>
        <taxon>Deinococci</taxon>
        <taxon>Deinococcales</taxon>
        <taxon>Deinococcaceae</taxon>
        <taxon>Deinococcus</taxon>
    </lineage>
</organism>
<evidence type="ECO:0000313" key="1">
    <source>
        <dbReference type="EMBL" id="MFC3833639.1"/>
    </source>
</evidence>
<sequence length="408" mass="45801">MLPTELLLFRVRAGLVEPRRLRPTTGNLGTADMLIQTFEAHIGKRRHELDEELRALEAGRQDFRVVRGLAHLLANRGTFEAGGHVEPGHVRARVFALAQDHVPSRRHTAHLLEQAARALSTDTPVSPAEVAAALYADLPDQQTLVALDAPTPLELIQLYDLSQAQGMLYRAYSLVITARRNEPSRYKQLLKYLKFFGLMVTVEGDADVGFTLTLDGPTSLFGSTTRYGLALAKFLPALLHVTKWDLSAAVKPRRDLAWVDPKDDEWSFQLTSEDGYVSHYPEPRDHDSALESGFVERFAKLDTGWVLEREVDLVPVPGGVILPDFRLVREGRSVLVEIVGYWRPEYLRKKFDLLRRSGRTDVIVCVSERLNLEKAGVDPSDFGDRVVWFKGVLNPRDVLAVADRVRPA</sequence>
<reference evidence="2" key="1">
    <citation type="journal article" date="2019" name="Int. J. Syst. Evol. Microbiol.">
        <title>The Global Catalogue of Microorganisms (GCM) 10K type strain sequencing project: providing services to taxonomists for standard genome sequencing and annotation.</title>
        <authorList>
            <consortium name="The Broad Institute Genomics Platform"/>
            <consortium name="The Broad Institute Genome Sequencing Center for Infectious Disease"/>
            <person name="Wu L."/>
            <person name="Ma J."/>
        </authorList>
    </citation>
    <scope>NUCLEOTIDE SEQUENCE [LARGE SCALE GENOMIC DNA]</scope>
    <source>
        <strain evidence="2">CCTCC AB 2017081</strain>
    </source>
</reference>
<evidence type="ECO:0000313" key="2">
    <source>
        <dbReference type="Proteomes" id="UP001595803"/>
    </source>
</evidence>
<gene>
    <name evidence="1" type="ORF">ACFOSB_12290</name>
</gene>
<dbReference type="InterPro" id="IPR008508">
    <property type="entry name" value="Bax1"/>
</dbReference>
<comment type="caution">
    <text evidence="1">The sequence shown here is derived from an EMBL/GenBank/DDBJ whole genome shotgun (WGS) entry which is preliminary data.</text>
</comment>
<dbReference type="Pfam" id="PF05626">
    <property type="entry name" value="DUF790"/>
    <property type="match status" value="1"/>
</dbReference>
<protein>
    <submittedName>
        <fullName evidence="1">DUF790 family protein</fullName>
    </submittedName>
</protein>
<dbReference type="PANTHER" id="PTHR39640:SF1">
    <property type="entry name" value="DUF790 FAMILY PROTEIN"/>
    <property type="match status" value="1"/>
</dbReference>
<proteinExistence type="predicted"/>
<dbReference type="EMBL" id="JBHRZG010000012">
    <property type="protein sequence ID" value="MFC3833639.1"/>
    <property type="molecule type" value="Genomic_DNA"/>
</dbReference>
<dbReference type="PANTHER" id="PTHR39640">
    <property type="entry name" value="VNG6129C"/>
    <property type="match status" value="1"/>
</dbReference>
<name>A0ABV7Z9E5_9DEIO</name>
<dbReference type="PIRSF" id="PIRSF019435">
    <property type="entry name" value="UCP019435"/>
    <property type="match status" value="1"/>
</dbReference>
<dbReference type="Proteomes" id="UP001595803">
    <property type="component" value="Unassembled WGS sequence"/>
</dbReference>
<keyword evidence="2" id="KW-1185">Reference proteome</keyword>